<dbReference type="InterPro" id="IPR005530">
    <property type="entry name" value="SPW"/>
</dbReference>
<dbReference type="RefSeq" id="WP_220333923.1">
    <property type="nucleotide sequence ID" value="NZ_JAEUAK010000003.1"/>
</dbReference>
<dbReference type="Proteomes" id="UP000717752">
    <property type="component" value="Unassembled WGS sequence"/>
</dbReference>
<feature type="domain" description="SPW repeat-containing integral membrane" evidence="1">
    <location>
        <begin position="46"/>
        <end position="97"/>
    </location>
</feature>
<gene>
    <name evidence="2" type="ORF">JNB85_08680</name>
</gene>
<dbReference type="Pfam" id="PF03779">
    <property type="entry name" value="SPW"/>
    <property type="match status" value="1"/>
</dbReference>
<comment type="caution">
    <text evidence="2">The sequence shown here is derived from an EMBL/GenBank/DDBJ whole genome shotgun (WGS) entry which is preliminary data.</text>
</comment>
<reference evidence="2 3" key="1">
    <citation type="journal article" date="2021" name="MBio">
        <title>Poor Competitiveness of Bradyrhizobium in Pigeon Pea Root Colonization in Indian Soils.</title>
        <authorList>
            <person name="Chalasani D."/>
            <person name="Basu A."/>
            <person name="Pullabhotla S.V.S.R.N."/>
            <person name="Jorrin B."/>
            <person name="Neal A.L."/>
            <person name="Poole P.S."/>
            <person name="Podile A.R."/>
            <person name="Tkacz A."/>
        </authorList>
    </citation>
    <scope>NUCLEOTIDE SEQUENCE [LARGE SCALE GENOMIC DNA]</scope>
    <source>
        <strain evidence="2 3">HU56</strain>
    </source>
</reference>
<organism evidence="2 3">
    <name type="scientific">Rhizobium mesosinicum</name>
    <dbReference type="NCBI Taxonomy" id="335017"/>
    <lineage>
        <taxon>Bacteria</taxon>
        <taxon>Pseudomonadati</taxon>
        <taxon>Pseudomonadota</taxon>
        <taxon>Alphaproteobacteria</taxon>
        <taxon>Hyphomicrobiales</taxon>
        <taxon>Rhizobiaceae</taxon>
        <taxon>Rhizobium/Agrobacterium group</taxon>
        <taxon>Rhizobium</taxon>
    </lineage>
</organism>
<sequence length="110" mass="12149">MDRRRWQDISLYLGRSPLPRPGHLGVAARTPFLSERRPPTVPVCEVGVVIRSAAALASYRLSQEWSNLLTGIWLIASPWIVHDAETLICGVLFVVLGISVLCGTRPCEGR</sequence>
<evidence type="ECO:0000259" key="1">
    <source>
        <dbReference type="Pfam" id="PF03779"/>
    </source>
</evidence>
<dbReference type="EMBL" id="JAEUAK010000003">
    <property type="protein sequence ID" value="MBW9052483.1"/>
    <property type="molecule type" value="Genomic_DNA"/>
</dbReference>
<evidence type="ECO:0000313" key="2">
    <source>
        <dbReference type="EMBL" id="MBW9052483.1"/>
    </source>
</evidence>
<name>A0ABS7GT49_9HYPH</name>
<protein>
    <submittedName>
        <fullName evidence="2">SPW repeat protein</fullName>
    </submittedName>
</protein>
<keyword evidence="3" id="KW-1185">Reference proteome</keyword>
<accession>A0ABS7GT49</accession>
<evidence type="ECO:0000313" key="3">
    <source>
        <dbReference type="Proteomes" id="UP000717752"/>
    </source>
</evidence>
<proteinExistence type="predicted"/>